<evidence type="ECO:0008006" key="5">
    <source>
        <dbReference type="Google" id="ProtNLM"/>
    </source>
</evidence>
<reference evidence="4" key="1">
    <citation type="journal article" date="2019" name="Int. J. Syst. Evol. Microbiol.">
        <title>The Global Catalogue of Microorganisms (GCM) 10K type strain sequencing project: providing services to taxonomists for standard genome sequencing and annotation.</title>
        <authorList>
            <consortium name="The Broad Institute Genomics Platform"/>
            <consortium name="The Broad Institute Genome Sequencing Center for Infectious Disease"/>
            <person name="Wu L."/>
            <person name="Ma J."/>
        </authorList>
    </citation>
    <scope>NUCLEOTIDE SEQUENCE [LARGE SCALE GENOMIC DNA]</scope>
    <source>
        <strain evidence="4">CCM 2767</strain>
    </source>
</reference>
<name>A0A8J3EYZ0_9BURK</name>
<feature type="transmembrane region" description="Helical" evidence="1">
    <location>
        <begin position="28"/>
        <end position="50"/>
    </location>
</feature>
<keyword evidence="2" id="KW-0732">Signal</keyword>
<dbReference type="AlphaFoldDB" id="A0A8J3EYZ0"/>
<dbReference type="Proteomes" id="UP000642180">
    <property type="component" value="Unassembled WGS sequence"/>
</dbReference>
<proteinExistence type="predicted"/>
<feature type="chain" id="PRO_5035175524" description="Tip attachment protein J domain-containing protein" evidence="2">
    <location>
        <begin position="19"/>
        <end position="1010"/>
    </location>
</feature>
<evidence type="ECO:0000313" key="3">
    <source>
        <dbReference type="EMBL" id="GGI16460.1"/>
    </source>
</evidence>
<accession>A0A8J3EYZ0</accession>
<keyword evidence="4" id="KW-1185">Reference proteome</keyword>
<protein>
    <recommendedName>
        <fullName evidence="5">Tip attachment protein J domain-containing protein</fullName>
    </recommendedName>
</protein>
<sequence length="1010" mass="109065">MRLVIALLILLLPVGAQAEPVTAFLGTVAFAGVTYGQIILFVGTMVYGMAQQKKAERRQRAAAAAQRDAYNAGLQDRTLNRMATDSPYTFVYGRARVGGDLAGILTSGSRDEYQHVIIVHAAHECDGVEEFYVNGEALGPLDANGDVTTGKYVSVATGTHTQQTTASSIVLTYTPVTGTVTGLIETTFDFESGQQGWATIAVSVVGSVVTFSNPGGKVVQLNYQYRQVTSMVRVRTHLGTPDDPVDAHLHATLPSKWPATSVLRGLTYSVVTLNLNQPEFQNGLPQLEILLRGKKLLNFRTGETVWSQNPAEVIYDYLLSDICGVDAADLPMADYIAAANDCDDAITIGPRYTFNGTVTSDMNQSETLERMAQAMAGGIVATTWGIYAGKYSAPVMALFQDDIVGAFALTPGISDADLYNGVRGQYTGVETGYVATDFAPYQNAAFVEADGRELWTDIPMPFTDALQRAHNLCRIFTEDQRNAYMFKAEFSLKTWRLRVGQRITMTSPLFGWQDKVFRVTDKRFSPSSMVELSLKVDDPSIWDEADAVQTSAQPNTNLPNPFDISPLASLSCQSGSEHLIAKDGTIISRILVTWPVATTPSVVRNGQIEVEWQLVGADVWNKVAVSGSDTEVYVSPAEDGSFYKVRGRAVNSTLNVKSDWTYAALHQVVGKTAPPANMQNLSITGSVLSWAPNRELDLKGYIFRSHYGNNLDWNSAAPLHEGVITEMPFELVTRPNGVVTIMGKCLDTSGNESMATANIVTNLGDPVIANVVEVFDFHGDGFPGELQGAVLEAGDLVALETDSFYGSDNQSAYGPDNEPAYALSSYAQLRYTTEEVSVASVLAGSIMTLEIEYQGIDLFIEYRLAGPGSAYGADSDSAYGPDEEPFYGGPGVWQPWPGQILAANDVYQWRVTLGAGSTQARITELTVTIDAPDLVEYLEDVLIDAAGTVVPYTKNFRSIKTVTPTLQANASGAVTIEADKSTNLAPVLRAYNAAHVPVSGATADVIVKGY</sequence>
<keyword evidence="1" id="KW-0472">Membrane</keyword>
<organism evidence="3 4">
    <name type="scientific">Oxalicibacterium faecigallinarum</name>
    <dbReference type="NCBI Taxonomy" id="573741"/>
    <lineage>
        <taxon>Bacteria</taxon>
        <taxon>Pseudomonadati</taxon>
        <taxon>Pseudomonadota</taxon>
        <taxon>Betaproteobacteria</taxon>
        <taxon>Burkholderiales</taxon>
        <taxon>Oxalobacteraceae</taxon>
        <taxon>Oxalicibacterium</taxon>
    </lineage>
</organism>
<feature type="signal peptide" evidence="2">
    <location>
        <begin position="1"/>
        <end position="18"/>
    </location>
</feature>
<keyword evidence="1" id="KW-0812">Transmembrane</keyword>
<comment type="caution">
    <text evidence="3">The sequence shown here is derived from an EMBL/GenBank/DDBJ whole genome shotgun (WGS) entry which is preliminary data.</text>
</comment>
<dbReference type="RefSeq" id="WP_188379613.1">
    <property type="nucleotide sequence ID" value="NZ_BMDI01000001.1"/>
</dbReference>
<keyword evidence="1" id="KW-1133">Transmembrane helix</keyword>
<evidence type="ECO:0000256" key="1">
    <source>
        <dbReference type="SAM" id="Phobius"/>
    </source>
</evidence>
<dbReference type="EMBL" id="BMDI01000001">
    <property type="protein sequence ID" value="GGI16460.1"/>
    <property type="molecule type" value="Genomic_DNA"/>
</dbReference>
<evidence type="ECO:0000313" key="4">
    <source>
        <dbReference type="Proteomes" id="UP000642180"/>
    </source>
</evidence>
<evidence type="ECO:0000256" key="2">
    <source>
        <dbReference type="SAM" id="SignalP"/>
    </source>
</evidence>
<gene>
    <name evidence="3" type="ORF">GCM10008066_04070</name>
</gene>